<feature type="domain" description="Retrotransposon gag" evidence="1">
    <location>
        <begin position="92"/>
        <end position="173"/>
    </location>
</feature>
<comment type="caution">
    <text evidence="2">The sequence shown here is derived from an EMBL/GenBank/DDBJ whole genome shotgun (WGS) entry which is preliminary data.</text>
</comment>
<dbReference type="EMBL" id="JBJUIK010000007">
    <property type="protein sequence ID" value="KAL3522752.1"/>
    <property type="molecule type" value="Genomic_DNA"/>
</dbReference>
<organism evidence="2 3">
    <name type="scientific">Cinchona calisaya</name>
    <dbReference type="NCBI Taxonomy" id="153742"/>
    <lineage>
        <taxon>Eukaryota</taxon>
        <taxon>Viridiplantae</taxon>
        <taxon>Streptophyta</taxon>
        <taxon>Embryophyta</taxon>
        <taxon>Tracheophyta</taxon>
        <taxon>Spermatophyta</taxon>
        <taxon>Magnoliopsida</taxon>
        <taxon>eudicotyledons</taxon>
        <taxon>Gunneridae</taxon>
        <taxon>Pentapetalae</taxon>
        <taxon>asterids</taxon>
        <taxon>lamiids</taxon>
        <taxon>Gentianales</taxon>
        <taxon>Rubiaceae</taxon>
        <taxon>Cinchonoideae</taxon>
        <taxon>Cinchoneae</taxon>
        <taxon>Cinchona</taxon>
    </lineage>
</organism>
<dbReference type="AlphaFoldDB" id="A0ABD2ZX61"/>
<evidence type="ECO:0000259" key="1">
    <source>
        <dbReference type="Pfam" id="PF03732"/>
    </source>
</evidence>
<accession>A0ABD2ZX61</accession>
<evidence type="ECO:0000313" key="2">
    <source>
        <dbReference type="EMBL" id="KAL3522752.1"/>
    </source>
</evidence>
<keyword evidence="3" id="KW-1185">Reference proteome</keyword>
<dbReference type="InterPro" id="IPR005162">
    <property type="entry name" value="Retrotrans_gag_dom"/>
</dbReference>
<reference evidence="2 3" key="1">
    <citation type="submission" date="2024-11" db="EMBL/GenBank/DDBJ databases">
        <title>A near-complete genome assembly of Cinchona calisaya.</title>
        <authorList>
            <person name="Lian D.C."/>
            <person name="Zhao X.W."/>
            <person name="Wei L."/>
        </authorList>
    </citation>
    <scope>NUCLEOTIDE SEQUENCE [LARGE SCALE GENOMIC DNA]</scope>
    <source>
        <tissue evidence="2">Nenye</tissue>
    </source>
</reference>
<sequence length="186" mass="21390">MVKEVARKDAELKLMMEKLREERYRHDRLSVATDLVKNVVSTLVTIVTAEKREIPKMIVQGAPLGIQPSYTVGGLLNGESSTKGSGSESKMAFEWYTRLQPNSIEKWDKMEDSFHQQFYHCQPEVRFANLAQIVQKARETASQYVQRFKTARMRYNARIPEEEFVATTLVGIRNFKSVKHSETSLS</sequence>
<evidence type="ECO:0000313" key="3">
    <source>
        <dbReference type="Proteomes" id="UP001630127"/>
    </source>
</evidence>
<dbReference type="Pfam" id="PF03732">
    <property type="entry name" value="Retrotrans_gag"/>
    <property type="match status" value="1"/>
</dbReference>
<proteinExistence type="predicted"/>
<gene>
    <name evidence="2" type="ORF">ACH5RR_015586</name>
</gene>
<protein>
    <recommendedName>
        <fullName evidence="1">Retrotransposon gag domain-containing protein</fullName>
    </recommendedName>
</protein>
<dbReference type="Proteomes" id="UP001630127">
    <property type="component" value="Unassembled WGS sequence"/>
</dbReference>
<name>A0ABD2ZX61_9GENT</name>